<accession>A0A4R6U0W7</accession>
<dbReference type="AlphaFoldDB" id="A0A4R6U0W7"/>
<dbReference type="OrthoDB" id="2364593at2"/>
<evidence type="ECO:0000313" key="1">
    <source>
        <dbReference type="EMBL" id="TDQ37935.1"/>
    </source>
</evidence>
<dbReference type="SUPFAM" id="SSF48452">
    <property type="entry name" value="TPR-like"/>
    <property type="match status" value="1"/>
</dbReference>
<name>A0A4R6U0W7_9BACI</name>
<evidence type="ECO:0008006" key="3">
    <source>
        <dbReference type="Google" id="ProtNLM"/>
    </source>
</evidence>
<dbReference type="RefSeq" id="WP_133580988.1">
    <property type="nucleotide sequence ID" value="NZ_SNYJ01000011.1"/>
</dbReference>
<dbReference type="SUPFAM" id="SSF116965">
    <property type="entry name" value="Hypothetical protein MPN330"/>
    <property type="match status" value="1"/>
</dbReference>
<comment type="caution">
    <text evidence="1">The sequence shown here is derived from an EMBL/GenBank/DDBJ whole genome shotgun (WGS) entry which is preliminary data.</text>
</comment>
<sequence length="321" mass="37556">MKNKQSNVVEFPKLKERLTEMALEAIKNKKYEQALSCFDQLGDERLPYDAGVARVMALMEMGRYEEARSQCFYLLTEQHSGSFDLIEVYLGILVHCNAQEEAAEIAKNMIQSKDTPEELVPLFEKYVHYADVSKKEPEGDASYFFQLKENNDDWRYVDYLQNVDARLYLKDVESFLLNSTKSPLLKTTLLQILKQQEIKKEIRCEKHGHILVIRPVDLPNVFEQSFFRRVLVSMESHVESENPTLYQQLRELWEQYAFYAYPDELTPEEPEAWAAALHYIGQERSGFDEQANAIAALYESDTELMNLAIRRLRSFEENVFQ</sequence>
<keyword evidence="2" id="KW-1185">Reference proteome</keyword>
<dbReference type="EMBL" id="SNYJ01000011">
    <property type="protein sequence ID" value="TDQ37935.1"/>
    <property type="molecule type" value="Genomic_DNA"/>
</dbReference>
<reference evidence="1 2" key="1">
    <citation type="submission" date="2019-03" db="EMBL/GenBank/DDBJ databases">
        <title>Genomic Encyclopedia of Type Strains, Phase IV (KMG-IV): sequencing the most valuable type-strain genomes for metagenomic binning, comparative biology and taxonomic classification.</title>
        <authorList>
            <person name="Goeker M."/>
        </authorList>
    </citation>
    <scope>NUCLEOTIDE SEQUENCE [LARGE SCALE GENOMIC DNA]</scope>
    <source>
        <strain evidence="1 2">DSM 28697</strain>
    </source>
</reference>
<proteinExistence type="predicted"/>
<protein>
    <recommendedName>
        <fullName evidence="3">Tetratricopeptide repeat protein</fullName>
    </recommendedName>
</protein>
<gene>
    <name evidence="1" type="ORF">EV213_11113</name>
</gene>
<organism evidence="1 2">
    <name type="scientific">Aureibacillus halotolerans</name>
    <dbReference type="NCBI Taxonomy" id="1508390"/>
    <lineage>
        <taxon>Bacteria</taxon>
        <taxon>Bacillati</taxon>
        <taxon>Bacillota</taxon>
        <taxon>Bacilli</taxon>
        <taxon>Bacillales</taxon>
        <taxon>Bacillaceae</taxon>
        <taxon>Aureibacillus</taxon>
    </lineage>
</organism>
<evidence type="ECO:0000313" key="2">
    <source>
        <dbReference type="Proteomes" id="UP000295632"/>
    </source>
</evidence>
<dbReference type="Proteomes" id="UP000295632">
    <property type="component" value="Unassembled WGS sequence"/>
</dbReference>
<dbReference type="InterPro" id="IPR011990">
    <property type="entry name" value="TPR-like_helical_dom_sf"/>
</dbReference>